<reference evidence="1" key="1">
    <citation type="submission" date="2021-01" db="EMBL/GenBank/DDBJ databases">
        <authorList>
            <person name="Corre E."/>
            <person name="Pelletier E."/>
            <person name="Niang G."/>
            <person name="Scheremetjew M."/>
            <person name="Finn R."/>
            <person name="Kale V."/>
            <person name="Holt S."/>
            <person name="Cochrane G."/>
            <person name="Meng A."/>
            <person name="Brown T."/>
            <person name="Cohen L."/>
        </authorList>
    </citation>
    <scope>NUCLEOTIDE SEQUENCE</scope>
    <source>
        <strain evidence="1">Pop2</strain>
    </source>
</reference>
<proteinExistence type="predicted"/>
<evidence type="ECO:0000313" key="1">
    <source>
        <dbReference type="EMBL" id="CAD9330618.1"/>
    </source>
</evidence>
<gene>
    <name evidence="1" type="ORF">DBRI1063_LOCUS11388</name>
</gene>
<protein>
    <submittedName>
        <fullName evidence="1">Uncharacterized protein</fullName>
    </submittedName>
</protein>
<dbReference type="AlphaFoldDB" id="A0A7S2EED2"/>
<name>A0A7S2EED2_9STRA</name>
<accession>A0A7S2EED2</accession>
<sequence length="103" mass="11396">MTDRDLLFGNDDLPLLTDAAAPIIPLLETSARTSLGTSIDTATTWHSAPTPVNIHYNRSSAAIQLRFPLPTTMYSFYLIQQSGGLLSPIRFKPLSCFDFLLPR</sequence>
<dbReference type="EMBL" id="HBGN01017789">
    <property type="protein sequence ID" value="CAD9330618.1"/>
    <property type="molecule type" value="Transcribed_RNA"/>
</dbReference>
<organism evidence="1">
    <name type="scientific">Ditylum brightwellii</name>
    <dbReference type="NCBI Taxonomy" id="49249"/>
    <lineage>
        <taxon>Eukaryota</taxon>
        <taxon>Sar</taxon>
        <taxon>Stramenopiles</taxon>
        <taxon>Ochrophyta</taxon>
        <taxon>Bacillariophyta</taxon>
        <taxon>Mediophyceae</taxon>
        <taxon>Lithodesmiophycidae</taxon>
        <taxon>Lithodesmiales</taxon>
        <taxon>Lithodesmiaceae</taxon>
        <taxon>Ditylum</taxon>
    </lineage>
</organism>